<keyword evidence="2" id="KW-1185">Reference proteome</keyword>
<name>Q5P958_AROAE</name>
<protein>
    <submittedName>
        <fullName evidence="1">Uncharacterized protein</fullName>
    </submittedName>
</protein>
<dbReference type="Proteomes" id="UP000006552">
    <property type="component" value="Chromosome"/>
</dbReference>
<dbReference type="AlphaFoldDB" id="Q5P958"/>
<dbReference type="KEGG" id="eba:ebA52"/>
<reference evidence="1 2" key="1">
    <citation type="journal article" date="2005" name="Arch. Microbiol.">
        <title>The genome sequence of an anaerobic aromatic-degrading denitrifying bacterium, strain EbN1.</title>
        <authorList>
            <person name="Rabus R."/>
            <person name="Kube M."/>
            <person name="Heider J."/>
            <person name="Beck A."/>
            <person name="Heitmann K."/>
            <person name="Widdel F."/>
            <person name="Reinhardt R."/>
        </authorList>
    </citation>
    <scope>NUCLEOTIDE SEQUENCE [LARGE SCALE GENOMIC DNA]</scope>
    <source>
        <strain evidence="1 2">EbN1</strain>
    </source>
</reference>
<sequence length="42" mass="4613">MIRVVERGSHSGVGQKLAQLLDRLFAELVAVMGVVEEEFVTV</sequence>
<evidence type="ECO:0000313" key="2">
    <source>
        <dbReference type="Proteomes" id="UP000006552"/>
    </source>
</evidence>
<dbReference type="EMBL" id="CR555306">
    <property type="protein sequence ID" value="CAI06151.1"/>
    <property type="molecule type" value="Genomic_DNA"/>
</dbReference>
<organism evidence="1 2">
    <name type="scientific">Aromatoleum aromaticum (strain DSM 19018 / LMG 30748 / EbN1)</name>
    <name type="common">Azoarcus sp. (strain EbN1)</name>
    <dbReference type="NCBI Taxonomy" id="76114"/>
    <lineage>
        <taxon>Bacteria</taxon>
        <taxon>Pseudomonadati</taxon>
        <taxon>Pseudomonadota</taxon>
        <taxon>Betaproteobacteria</taxon>
        <taxon>Rhodocyclales</taxon>
        <taxon>Rhodocyclaceae</taxon>
        <taxon>Aromatoleum</taxon>
    </lineage>
</organism>
<evidence type="ECO:0000313" key="1">
    <source>
        <dbReference type="EMBL" id="CAI06151.1"/>
    </source>
</evidence>
<dbReference type="HOGENOM" id="CLU_3246491_0_0_4"/>
<accession>Q5P958</accession>
<proteinExistence type="predicted"/>
<gene>
    <name evidence="1" type="ORF">ebA52</name>
</gene>